<evidence type="ECO:0000256" key="4">
    <source>
        <dbReference type="ARBA" id="ARBA00022475"/>
    </source>
</evidence>
<dbReference type="GO" id="GO:0043190">
    <property type="term" value="C:ATP-binding cassette (ABC) transporter complex"/>
    <property type="evidence" value="ECO:0007669"/>
    <property type="project" value="TreeGrafter"/>
</dbReference>
<feature type="domain" description="ABC transporter" evidence="9">
    <location>
        <begin position="4"/>
        <end position="242"/>
    </location>
</feature>
<dbReference type="EMBL" id="FNDE01000007">
    <property type="protein sequence ID" value="SDG98400.1"/>
    <property type="molecule type" value="Genomic_DNA"/>
</dbReference>
<reference evidence="10 11" key="1">
    <citation type="submission" date="2016-10" db="EMBL/GenBank/DDBJ databases">
        <authorList>
            <person name="de Groot N.N."/>
        </authorList>
    </citation>
    <scope>NUCLEOTIDE SEQUENCE [LARGE SCALE GENOMIC DNA]</scope>
    <source>
        <strain evidence="10 11">L 420-91</strain>
    </source>
</reference>
<dbReference type="PANTHER" id="PTHR43553">
    <property type="entry name" value="HEAVY METAL TRANSPORTER"/>
    <property type="match status" value="1"/>
</dbReference>
<keyword evidence="8" id="KW-0472">Membrane</keyword>
<dbReference type="AlphaFoldDB" id="A0A1G7YR85"/>
<evidence type="ECO:0000313" key="10">
    <source>
        <dbReference type="EMBL" id="SDG98400.1"/>
    </source>
</evidence>
<dbReference type="RefSeq" id="WP_091260170.1">
    <property type="nucleotide sequence ID" value="NZ_FNDE01000007.1"/>
</dbReference>
<dbReference type="CDD" id="cd03225">
    <property type="entry name" value="ABC_cobalt_CbiO_domain1"/>
    <property type="match status" value="2"/>
</dbReference>
<evidence type="ECO:0000256" key="6">
    <source>
        <dbReference type="ARBA" id="ARBA00022840"/>
    </source>
</evidence>
<dbReference type="OrthoDB" id="501320at2"/>
<dbReference type="GO" id="GO:0042626">
    <property type="term" value="F:ATPase-coupled transmembrane transporter activity"/>
    <property type="evidence" value="ECO:0007669"/>
    <property type="project" value="TreeGrafter"/>
</dbReference>
<accession>A0A1G7YR85</accession>
<comment type="subcellular location">
    <subcellularLocation>
        <location evidence="1">Cell membrane</location>
        <topology evidence="1">Peripheral membrane protein</topology>
    </subcellularLocation>
</comment>
<evidence type="ECO:0000313" key="11">
    <source>
        <dbReference type="Proteomes" id="UP000198956"/>
    </source>
</evidence>
<keyword evidence="4" id="KW-1003">Cell membrane</keyword>
<evidence type="ECO:0000259" key="9">
    <source>
        <dbReference type="PROSITE" id="PS50893"/>
    </source>
</evidence>
<dbReference type="PROSITE" id="PS50893">
    <property type="entry name" value="ABC_TRANSPORTER_2"/>
    <property type="match status" value="2"/>
</dbReference>
<protein>
    <submittedName>
        <fullName evidence="10">Energy-coupling factor transport system ATP-binding protein</fullName>
    </submittedName>
</protein>
<dbReference type="SMART" id="SM00382">
    <property type="entry name" value="AAA"/>
    <property type="match status" value="2"/>
</dbReference>
<keyword evidence="7" id="KW-1278">Translocase</keyword>
<evidence type="ECO:0000256" key="5">
    <source>
        <dbReference type="ARBA" id="ARBA00022741"/>
    </source>
</evidence>
<dbReference type="GO" id="GO:0016887">
    <property type="term" value="F:ATP hydrolysis activity"/>
    <property type="evidence" value="ECO:0007669"/>
    <property type="project" value="InterPro"/>
</dbReference>
<feature type="domain" description="ABC transporter" evidence="9">
    <location>
        <begin position="304"/>
        <end position="536"/>
    </location>
</feature>
<gene>
    <name evidence="10" type="ORF">SAMN04489735_100797</name>
</gene>
<dbReference type="InterPro" id="IPR003593">
    <property type="entry name" value="AAA+_ATPase"/>
</dbReference>
<dbReference type="GO" id="GO:0005524">
    <property type="term" value="F:ATP binding"/>
    <property type="evidence" value="ECO:0007669"/>
    <property type="project" value="UniProtKB-KW"/>
</dbReference>
<name>A0A1G7YR85_ANETH</name>
<keyword evidence="5" id="KW-0547">Nucleotide-binding</keyword>
<evidence type="ECO:0000256" key="2">
    <source>
        <dbReference type="ARBA" id="ARBA00005417"/>
    </source>
</evidence>
<comment type="similarity">
    <text evidence="2">Belongs to the ABC transporter superfamily.</text>
</comment>
<dbReference type="Pfam" id="PF00005">
    <property type="entry name" value="ABC_tran"/>
    <property type="match status" value="2"/>
</dbReference>
<evidence type="ECO:0000256" key="8">
    <source>
        <dbReference type="ARBA" id="ARBA00023136"/>
    </source>
</evidence>
<dbReference type="InterPro" id="IPR017871">
    <property type="entry name" value="ABC_transporter-like_CS"/>
</dbReference>
<keyword evidence="6 10" id="KW-0067">ATP-binding</keyword>
<keyword evidence="3" id="KW-0813">Transport</keyword>
<dbReference type="InterPro" id="IPR050095">
    <property type="entry name" value="ECF_ABC_transporter_ATP-bd"/>
</dbReference>
<evidence type="ECO:0000256" key="7">
    <source>
        <dbReference type="ARBA" id="ARBA00022967"/>
    </source>
</evidence>
<dbReference type="PROSITE" id="PS00211">
    <property type="entry name" value="ABC_TRANSPORTER_1"/>
    <property type="match status" value="2"/>
</dbReference>
<evidence type="ECO:0000256" key="3">
    <source>
        <dbReference type="ARBA" id="ARBA00022448"/>
    </source>
</evidence>
<proteinExistence type="inferred from homology"/>
<dbReference type="SUPFAM" id="SSF52540">
    <property type="entry name" value="P-loop containing nucleoside triphosphate hydrolases"/>
    <property type="match status" value="2"/>
</dbReference>
<sequence length="560" mass="63652">MATFEVKNLTFCYPDEEIAALSDISFTVAEGEFIVLCGPSGCGKTTLLRHFKKELMPVGTRTGEILYNGKSLVEQDDMTAAAEIGMVLQNPENQMVMDTVWHELAFSMENLGYSVPVMRKRLAEIVQFFGLERLLYMPVHELSGGQQQMINLASVLLLQPRVLLLDEPTAQLDPVASREFLQMIRQINDEFSLTVIMCEHRLEEVLPLADRVLMLQHGRMKYQGTPEEMSREIAVRQDTAYFSYLPSVARLYLSAQSNDLSSSIPLTVREGKRWLQAVMNETERRPTLSSSASHVADCNSNIFLECHDIAFQYKQELPPVLQKLTLTVYEKELLAILGGNGTGKSTLLQVMGGMLVPQRGSIWLRGRSVHKIKEAERYRMIGYLAQNPLLYFLHDTVEEELWYMADYVGSERPEEEISYLLSLLEIENVLKKHPHDLSGGQQQKVALALILLSRPHILLVDEPTKGMDPLVKERFAELLDTLRAQGMTVVMVTHDIEFAARHASRCALLFDGAITTEAEPSVFFSENYFYTTAINRVVRQYWPEALTYEDVMDRWRVLIG</sequence>
<dbReference type="InterPro" id="IPR003439">
    <property type="entry name" value="ABC_transporter-like_ATP-bd"/>
</dbReference>
<dbReference type="PANTHER" id="PTHR43553:SF27">
    <property type="entry name" value="ENERGY-COUPLING FACTOR TRANSPORTER ATP-BINDING PROTEIN ECFA2"/>
    <property type="match status" value="1"/>
</dbReference>
<dbReference type="Gene3D" id="3.40.50.300">
    <property type="entry name" value="P-loop containing nucleotide triphosphate hydrolases"/>
    <property type="match status" value="2"/>
</dbReference>
<dbReference type="InterPro" id="IPR027417">
    <property type="entry name" value="P-loop_NTPase"/>
</dbReference>
<organism evidence="10 11">
    <name type="scientific">Aneurinibacillus thermoaerophilus</name>
    <dbReference type="NCBI Taxonomy" id="143495"/>
    <lineage>
        <taxon>Bacteria</taxon>
        <taxon>Bacillati</taxon>
        <taxon>Bacillota</taxon>
        <taxon>Bacilli</taxon>
        <taxon>Bacillales</taxon>
        <taxon>Paenibacillaceae</taxon>
        <taxon>Aneurinibacillus group</taxon>
        <taxon>Aneurinibacillus</taxon>
    </lineage>
</organism>
<dbReference type="InterPro" id="IPR015856">
    <property type="entry name" value="ABC_transpr_CbiO/EcfA_su"/>
</dbReference>
<evidence type="ECO:0000256" key="1">
    <source>
        <dbReference type="ARBA" id="ARBA00004202"/>
    </source>
</evidence>
<dbReference type="Proteomes" id="UP000198956">
    <property type="component" value="Unassembled WGS sequence"/>
</dbReference>